<dbReference type="AlphaFoldDB" id="A0AAE0SY66"/>
<reference evidence="7" key="1">
    <citation type="journal article" date="2021" name="Genome Biol. Evol.">
        <title>A High-Quality Reference Genome for a Parasitic Bivalve with Doubly Uniparental Inheritance (Bivalvia: Unionida).</title>
        <authorList>
            <person name="Smith C.H."/>
        </authorList>
    </citation>
    <scope>NUCLEOTIDE SEQUENCE</scope>
    <source>
        <strain evidence="7">CHS0354</strain>
    </source>
</reference>
<feature type="signal peptide" evidence="5">
    <location>
        <begin position="1"/>
        <end position="17"/>
    </location>
</feature>
<evidence type="ECO:0000256" key="1">
    <source>
        <dbReference type="ARBA" id="ARBA00022729"/>
    </source>
</evidence>
<organism evidence="7 8">
    <name type="scientific">Potamilus streckersoni</name>
    <dbReference type="NCBI Taxonomy" id="2493646"/>
    <lineage>
        <taxon>Eukaryota</taxon>
        <taxon>Metazoa</taxon>
        <taxon>Spiralia</taxon>
        <taxon>Lophotrochozoa</taxon>
        <taxon>Mollusca</taxon>
        <taxon>Bivalvia</taxon>
        <taxon>Autobranchia</taxon>
        <taxon>Heteroconchia</taxon>
        <taxon>Palaeoheterodonta</taxon>
        <taxon>Unionida</taxon>
        <taxon>Unionoidea</taxon>
        <taxon>Unionidae</taxon>
        <taxon>Ambleminae</taxon>
        <taxon>Lampsilini</taxon>
        <taxon>Potamilus</taxon>
    </lineage>
</organism>
<dbReference type="InterPro" id="IPR036772">
    <property type="entry name" value="SRCR-like_dom_sf"/>
</dbReference>
<dbReference type="Gene3D" id="3.10.250.10">
    <property type="entry name" value="SRCR-like domain"/>
    <property type="match status" value="2"/>
</dbReference>
<evidence type="ECO:0000313" key="8">
    <source>
        <dbReference type="Proteomes" id="UP001195483"/>
    </source>
</evidence>
<evidence type="ECO:0000256" key="4">
    <source>
        <dbReference type="PROSITE-ProRule" id="PRU00196"/>
    </source>
</evidence>
<dbReference type="Pfam" id="PF00530">
    <property type="entry name" value="SRCR"/>
    <property type="match status" value="2"/>
</dbReference>
<dbReference type="PANTHER" id="PTHR19331">
    <property type="entry name" value="SCAVENGER RECEPTOR DOMAIN-CONTAINING"/>
    <property type="match status" value="1"/>
</dbReference>
<keyword evidence="2" id="KW-0677">Repeat</keyword>
<keyword evidence="8" id="KW-1185">Reference proteome</keyword>
<protein>
    <recommendedName>
        <fullName evidence="6">SRCR domain-containing protein</fullName>
    </recommendedName>
</protein>
<dbReference type="PROSITE" id="PS50287">
    <property type="entry name" value="SRCR_2"/>
    <property type="match status" value="2"/>
</dbReference>
<gene>
    <name evidence="7" type="ORF">CHS0354_022398</name>
</gene>
<proteinExistence type="predicted"/>
<keyword evidence="1 5" id="KW-0732">Signal</keyword>
<feature type="domain" description="SRCR" evidence="6">
    <location>
        <begin position="80"/>
        <end position="125"/>
    </location>
</feature>
<evidence type="ECO:0000313" key="7">
    <source>
        <dbReference type="EMBL" id="KAK3599830.1"/>
    </source>
</evidence>
<comment type="caution">
    <text evidence="4">Lacks conserved residue(s) required for the propagation of feature annotation.</text>
</comment>
<sequence>TILNSILFFVFSQGAIAVSHSNLGSGSGPIWLGKVVCTGREASLMDCDTDQTTSSNVCTHIQDVGIVCTDIQTLPENVQVRLVGGGGPWAGRVEVHYAGVWGTVCVDSFNAKEAGIIYRMLGYST</sequence>
<name>A0AAE0SY66_9BIVA</name>
<feature type="chain" id="PRO_5042043950" description="SRCR domain-containing protein" evidence="5">
    <location>
        <begin position="18"/>
        <end position="125"/>
    </location>
</feature>
<reference evidence="7" key="2">
    <citation type="journal article" date="2021" name="Genome Biol. Evol.">
        <title>Developing a high-quality reference genome for a parasitic bivalve with doubly uniparental inheritance (Bivalvia: Unionida).</title>
        <authorList>
            <person name="Smith C.H."/>
        </authorList>
    </citation>
    <scope>NUCLEOTIDE SEQUENCE</scope>
    <source>
        <strain evidence="7">CHS0354</strain>
        <tissue evidence="7">Mantle</tissue>
    </source>
</reference>
<evidence type="ECO:0000256" key="5">
    <source>
        <dbReference type="SAM" id="SignalP"/>
    </source>
</evidence>
<keyword evidence="3 4" id="KW-1015">Disulfide bond</keyword>
<evidence type="ECO:0000256" key="3">
    <source>
        <dbReference type="ARBA" id="ARBA00023157"/>
    </source>
</evidence>
<accession>A0AAE0SY66</accession>
<feature type="disulfide bond" evidence="4">
    <location>
        <begin position="37"/>
        <end position="47"/>
    </location>
</feature>
<reference evidence="7" key="3">
    <citation type="submission" date="2023-05" db="EMBL/GenBank/DDBJ databases">
        <authorList>
            <person name="Smith C.H."/>
        </authorList>
    </citation>
    <scope>NUCLEOTIDE SEQUENCE</scope>
    <source>
        <strain evidence="7">CHS0354</strain>
        <tissue evidence="7">Mantle</tissue>
    </source>
</reference>
<dbReference type="EMBL" id="JAEAOA010001358">
    <property type="protein sequence ID" value="KAK3599830.1"/>
    <property type="molecule type" value="Genomic_DNA"/>
</dbReference>
<feature type="non-terminal residue" evidence="7">
    <location>
        <position position="125"/>
    </location>
</feature>
<dbReference type="Proteomes" id="UP001195483">
    <property type="component" value="Unassembled WGS sequence"/>
</dbReference>
<feature type="non-terminal residue" evidence="7">
    <location>
        <position position="1"/>
    </location>
</feature>
<dbReference type="SMART" id="SM00202">
    <property type="entry name" value="SR"/>
    <property type="match status" value="1"/>
</dbReference>
<dbReference type="GO" id="GO:0016020">
    <property type="term" value="C:membrane"/>
    <property type="evidence" value="ECO:0007669"/>
    <property type="project" value="InterPro"/>
</dbReference>
<evidence type="ECO:0000259" key="6">
    <source>
        <dbReference type="PROSITE" id="PS50287"/>
    </source>
</evidence>
<feature type="domain" description="SRCR" evidence="6">
    <location>
        <begin position="1"/>
        <end position="69"/>
    </location>
</feature>
<dbReference type="SUPFAM" id="SSF56487">
    <property type="entry name" value="SRCR-like"/>
    <property type="match status" value="2"/>
</dbReference>
<comment type="caution">
    <text evidence="7">The sequence shown here is derived from an EMBL/GenBank/DDBJ whole genome shotgun (WGS) entry which is preliminary data.</text>
</comment>
<dbReference type="InterPro" id="IPR001190">
    <property type="entry name" value="SRCR"/>
</dbReference>
<dbReference type="PRINTS" id="PR00258">
    <property type="entry name" value="SPERACTRCPTR"/>
</dbReference>
<evidence type="ECO:0000256" key="2">
    <source>
        <dbReference type="ARBA" id="ARBA00022737"/>
    </source>
</evidence>